<proteinExistence type="predicted"/>
<comment type="caution">
    <text evidence="1">The sequence shown here is derived from an EMBL/GenBank/DDBJ whole genome shotgun (WGS) entry which is preliminary data.</text>
</comment>
<evidence type="ECO:0000313" key="1">
    <source>
        <dbReference type="EMBL" id="CAD6995136.1"/>
    </source>
</evidence>
<name>A0A811UAM9_CERCA</name>
<gene>
    <name evidence="1" type="ORF">CCAP1982_LOCUS3859</name>
</gene>
<evidence type="ECO:0000313" key="2">
    <source>
        <dbReference type="Proteomes" id="UP000606786"/>
    </source>
</evidence>
<dbReference type="EMBL" id="CAJHJT010000001">
    <property type="protein sequence ID" value="CAD6995136.1"/>
    <property type="molecule type" value="Genomic_DNA"/>
</dbReference>
<dbReference type="Proteomes" id="UP000606786">
    <property type="component" value="Unassembled WGS sequence"/>
</dbReference>
<protein>
    <submittedName>
        <fullName evidence="1">(Mediterranean fruit fly) hypothetical protein</fullName>
    </submittedName>
</protein>
<keyword evidence="2" id="KW-1185">Reference proteome</keyword>
<dbReference type="OrthoDB" id="8181631at2759"/>
<dbReference type="AlphaFoldDB" id="A0A811UAM9"/>
<organism evidence="1 2">
    <name type="scientific">Ceratitis capitata</name>
    <name type="common">Mediterranean fruit fly</name>
    <name type="synonym">Tephritis capitata</name>
    <dbReference type="NCBI Taxonomy" id="7213"/>
    <lineage>
        <taxon>Eukaryota</taxon>
        <taxon>Metazoa</taxon>
        <taxon>Ecdysozoa</taxon>
        <taxon>Arthropoda</taxon>
        <taxon>Hexapoda</taxon>
        <taxon>Insecta</taxon>
        <taxon>Pterygota</taxon>
        <taxon>Neoptera</taxon>
        <taxon>Endopterygota</taxon>
        <taxon>Diptera</taxon>
        <taxon>Brachycera</taxon>
        <taxon>Muscomorpha</taxon>
        <taxon>Tephritoidea</taxon>
        <taxon>Tephritidae</taxon>
        <taxon>Ceratitis</taxon>
        <taxon>Ceratitis</taxon>
    </lineage>
</organism>
<reference evidence="1" key="1">
    <citation type="submission" date="2020-11" db="EMBL/GenBank/DDBJ databases">
        <authorList>
            <person name="Whitehead M."/>
        </authorList>
    </citation>
    <scope>NUCLEOTIDE SEQUENCE</scope>
    <source>
        <strain evidence="1">EGII</strain>
    </source>
</reference>
<sequence length="110" mass="12295">MQKNKSDCAKSTNLAMSPSKLRFGVILIVVMFLLTAHTTTAGNSRPPRNSDISNMADALKYLQDLDTYYGDRARARFGKRAPLLLLLRQHLLDNPDLARAIENPSTDESF</sequence>
<accession>A0A811UAM9</accession>